<gene>
    <name evidence="1" type="ORF">A6E15_19300</name>
</gene>
<proteinExistence type="predicted"/>
<accession>A0A1S8AR27</accession>
<evidence type="ECO:0000313" key="1">
    <source>
        <dbReference type="EMBL" id="OLZ39112.1"/>
    </source>
</evidence>
<sequence>MSDTVIRVYTPENFAEQIDKMAEAKPDRAIVLGDLVGRHAGTRYEDDEHLKQLGEFVYPAELFADETGTTGLEAADHRLAATGVFPSEYVDETEPAVLSYDEYQDYADDVAGEFRDPIFLVGAWHPGHSYQITGNPENSKPRKCGSMAYPESVFETTQGCAPLNELHLGFPGTVVLEADALDEETVAYARGECHELPVEEREDNRMEAKAINQTLRSLSDGDRVRVNDRDRPLTVVPRAETTQIGVGGYDCVFLSGNGTDYRIKIENGDSQYPELEWRSDREYIGEIEVVERAETTQAEVTA</sequence>
<dbReference type="Proteomes" id="UP000189370">
    <property type="component" value="Unassembled WGS sequence"/>
</dbReference>
<dbReference type="AlphaFoldDB" id="A0A1S8AR27"/>
<reference evidence="2" key="1">
    <citation type="submission" date="2016-04" db="EMBL/GenBank/DDBJ databases">
        <authorList>
            <person name="Chen S.-C."/>
            <person name="Lai M.-C."/>
        </authorList>
    </citation>
    <scope>NUCLEOTIDE SEQUENCE [LARGE SCALE GENOMIC DNA]</scope>
    <source>
        <strain evidence="2">AB14</strain>
    </source>
</reference>
<keyword evidence="2" id="KW-1185">Reference proteome</keyword>
<dbReference type="EMBL" id="LWLN01000003">
    <property type="protein sequence ID" value="OLZ39112.1"/>
    <property type="molecule type" value="Genomic_DNA"/>
</dbReference>
<dbReference type="OrthoDB" id="387361at2157"/>
<evidence type="ECO:0000313" key="2">
    <source>
        <dbReference type="Proteomes" id="UP000189370"/>
    </source>
</evidence>
<dbReference type="RefSeq" id="WP_076148847.1">
    <property type="nucleotide sequence ID" value="NZ_LWLN01000003.1"/>
</dbReference>
<name>A0A1S8AR27_9EURY</name>
<comment type="caution">
    <text evidence="1">The sequence shown here is derived from an EMBL/GenBank/DDBJ whole genome shotgun (WGS) entry which is preliminary data.</text>
</comment>
<organism evidence="1 2">
    <name type="scientific">Natrinema saccharevitans</name>
    <dbReference type="NCBI Taxonomy" id="301967"/>
    <lineage>
        <taxon>Archaea</taxon>
        <taxon>Methanobacteriati</taxon>
        <taxon>Methanobacteriota</taxon>
        <taxon>Stenosarchaea group</taxon>
        <taxon>Halobacteria</taxon>
        <taxon>Halobacteriales</taxon>
        <taxon>Natrialbaceae</taxon>
        <taxon>Natrinema</taxon>
    </lineage>
</organism>
<protein>
    <submittedName>
        <fullName evidence="1">Uncharacterized protein</fullName>
    </submittedName>
</protein>
<dbReference type="STRING" id="301967.A6E15_19300"/>